<dbReference type="PANTHER" id="PTHR34580">
    <property type="match status" value="1"/>
</dbReference>
<keyword evidence="2" id="KW-0804">Transcription</keyword>
<organism evidence="4 5">
    <name type="scientific">Luteimonas deserti</name>
    <dbReference type="NCBI Taxonomy" id="2752306"/>
    <lineage>
        <taxon>Bacteria</taxon>
        <taxon>Pseudomonadati</taxon>
        <taxon>Pseudomonadota</taxon>
        <taxon>Gammaproteobacteria</taxon>
        <taxon>Lysobacterales</taxon>
        <taxon>Lysobacteraceae</taxon>
        <taxon>Luteimonas</taxon>
    </lineage>
</organism>
<dbReference type="InterPro" id="IPR013196">
    <property type="entry name" value="HTH_11"/>
</dbReference>
<dbReference type="PROSITE" id="PS52050">
    <property type="entry name" value="WYL"/>
    <property type="match status" value="1"/>
</dbReference>
<dbReference type="InterPro" id="IPR036388">
    <property type="entry name" value="WH-like_DNA-bd_sf"/>
</dbReference>
<dbReference type="Proteomes" id="UP000589896">
    <property type="component" value="Unassembled WGS sequence"/>
</dbReference>
<dbReference type="Pfam" id="PF13280">
    <property type="entry name" value="WYL"/>
    <property type="match status" value="1"/>
</dbReference>
<dbReference type="PANTHER" id="PTHR34580:SF3">
    <property type="entry name" value="PROTEIN PAFB"/>
    <property type="match status" value="1"/>
</dbReference>
<dbReference type="SUPFAM" id="SSF46785">
    <property type="entry name" value="Winged helix' DNA-binding domain"/>
    <property type="match status" value="1"/>
</dbReference>
<evidence type="ECO:0000256" key="2">
    <source>
        <dbReference type="ARBA" id="ARBA00023163"/>
    </source>
</evidence>
<dbReference type="InterPro" id="IPR026881">
    <property type="entry name" value="WYL_dom"/>
</dbReference>
<dbReference type="InterPro" id="IPR036390">
    <property type="entry name" value="WH_DNA-bd_sf"/>
</dbReference>
<keyword evidence="1" id="KW-0805">Transcription regulation</keyword>
<reference evidence="4 5" key="1">
    <citation type="submission" date="2020-07" db="EMBL/GenBank/DDBJ databases">
        <title>isolation of Luteimonas sp. SJ-16.</title>
        <authorList>
            <person name="Huang X.-X."/>
            <person name="Xu L."/>
            <person name="Sun J.-Q."/>
        </authorList>
    </citation>
    <scope>NUCLEOTIDE SEQUENCE [LARGE SCALE GENOMIC DNA]</scope>
    <source>
        <strain evidence="4 5">SJ-16</strain>
    </source>
</reference>
<keyword evidence="5" id="KW-1185">Reference proteome</keyword>
<name>A0A7Z0QPP7_9GAMM</name>
<dbReference type="AlphaFoldDB" id="A0A7Z0QPP7"/>
<evidence type="ECO:0000256" key="1">
    <source>
        <dbReference type="ARBA" id="ARBA00023015"/>
    </source>
</evidence>
<dbReference type="RefSeq" id="WP_180543314.1">
    <property type="nucleotide sequence ID" value="NZ_JACCJZ010000004.1"/>
</dbReference>
<evidence type="ECO:0000313" key="4">
    <source>
        <dbReference type="EMBL" id="NYZ61562.1"/>
    </source>
</evidence>
<gene>
    <name evidence="4" type="ORF">H0E82_02115</name>
</gene>
<dbReference type="InterPro" id="IPR051534">
    <property type="entry name" value="CBASS_pafABC_assoc_protein"/>
</dbReference>
<accession>A0A7Z0QPP7</accession>
<comment type="caution">
    <text evidence="4">The sequence shown here is derived from an EMBL/GenBank/DDBJ whole genome shotgun (WGS) entry which is preliminary data.</text>
</comment>
<dbReference type="InterPro" id="IPR001034">
    <property type="entry name" value="DeoR_HTH"/>
</dbReference>
<dbReference type="Pfam" id="PF08279">
    <property type="entry name" value="HTH_11"/>
    <property type="match status" value="1"/>
</dbReference>
<sequence length="352" mass="37721">MLSTSARLLRLASLLQSRRHWAGAALAAELGVDARTVRRDVDRLRELGYPVEASSGVGGGYALGRGAELPPLMLDDDEAVTLALALRAASANVGGLEDAALALLAKLDQLMPARLRRRSSALHAVTLSLRTGPALVDAGLLQTLATACRDCRTLAFAYSSHTGEPSQRRVEPLRLANFGRRWYLIAWDQDRDDWRSFRVDRVHGAPRLGPPFPPRTVPADVAERLERGIAYAPFACRMTLRVPGTVAELEAALPLWCGILECESATHSLLRVGADSPEALVAQVLMIGRPAQVVACSEPIADMQTLLTRTAAMLQTAGPLRPNGDAPPGVATPERACGNWNAPTAARVPICD</sequence>
<dbReference type="EMBL" id="JACCJZ010000004">
    <property type="protein sequence ID" value="NYZ61562.1"/>
    <property type="molecule type" value="Genomic_DNA"/>
</dbReference>
<proteinExistence type="predicted"/>
<feature type="domain" description="HTH deoR-type" evidence="3">
    <location>
        <begin position="4"/>
        <end position="59"/>
    </location>
</feature>
<dbReference type="PROSITE" id="PS51000">
    <property type="entry name" value="HTH_DEOR_2"/>
    <property type="match status" value="1"/>
</dbReference>
<dbReference type="GO" id="GO:0003700">
    <property type="term" value="F:DNA-binding transcription factor activity"/>
    <property type="evidence" value="ECO:0007669"/>
    <property type="project" value="InterPro"/>
</dbReference>
<evidence type="ECO:0000313" key="5">
    <source>
        <dbReference type="Proteomes" id="UP000589896"/>
    </source>
</evidence>
<protein>
    <submittedName>
        <fullName evidence="4">WYL domain-containing protein</fullName>
    </submittedName>
</protein>
<dbReference type="Gene3D" id="1.10.10.10">
    <property type="entry name" value="Winged helix-like DNA-binding domain superfamily/Winged helix DNA-binding domain"/>
    <property type="match status" value="1"/>
</dbReference>
<evidence type="ECO:0000259" key="3">
    <source>
        <dbReference type="PROSITE" id="PS51000"/>
    </source>
</evidence>